<comment type="subcellular location">
    <subcellularLocation>
        <location evidence="1">Cell membrane</location>
        <topology evidence="1">Multi-pass membrane protein</topology>
    </subcellularLocation>
</comment>
<dbReference type="AlphaFoldDB" id="A0A0K2H1M5"/>
<keyword evidence="6 8" id="KW-1133">Transmembrane helix</keyword>
<evidence type="ECO:0000256" key="3">
    <source>
        <dbReference type="ARBA" id="ARBA00022448"/>
    </source>
</evidence>
<dbReference type="GO" id="GO:0033214">
    <property type="term" value="P:siderophore-iron import into cell"/>
    <property type="evidence" value="ECO:0007669"/>
    <property type="project" value="TreeGrafter"/>
</dbReference>
<dbReference type="SUPFAM" id="SSF81345">
    <property type="entry name" value="ABC transporter involved in vitamin B12 uptake, BtuC"/>
    <property type="match status" value="1"/>
</dbReference>
<dbReference type="PANTHER" id="PTHR30472:SF24">
    <property type="entry name" value="FERRIC ENTEROBACTIN TRANSPORT SYSTEM PERMEASE PROTEIN FEPG"/>
    <property type="match status" value="1"/>
</dbReference>
<dbReference type="KEGG" id="clw:CLAC_09030"/>
<feature type="transmembrane region" description="Helical" evidence="8">
    <location>
        <begin position="272"/>
        <end position="294"/>
    </location>
</feature>
<dbReference type="Pfam" id="PF01032">
    <property type="entry name" value="FecCD"/>
    <property type="match status" value="1"/>
</dbReference>
<feature type="transmembrane region" description="Helical" evidence="8">
    <location>
        <begin position="6"/>
        <end position="26"/>
    </location>
</feature>
<evidence type="ECO:0000256" key="4">
    <source>
        <dbReference type="ARBA" id="ARBA00022475"/>
    </source>
</evidence>
<feature type="transmembrane region" description="Helical" evidence="8">
    <location>
        <begin position="227"/>
        <end position="260"/>
    </location>
</feature>
<gene>
    <name evidence="9" type="ORF">CLAC_09030</name>
</gene>
<dbReference type="CDD" id="cd06550">
    <property type="entry name" value="TM_ABC_iron-siderophores_like"/>
    <property type="match status" value="1"/>
</dbReference>
<evidence type="ECO:0000256" key="8">
    <source>
        <dbReference type="SAM" id="Phobius"/>
    </source>
</evidence>
<feature type="transmembrane region" description="Helical" evidence="8">
    <location>
        <begin position="47"/>
        <end position="66"/>
    </location>
</feature>
<evidence type="ECO:0000313" key="9">
    <source>
        <dbReference type="EMBL" id="ALA67833.1"/>
    </source>
</evidence>
<dbReference type="GO" id="GO:0022857">
    <property type="term" value="F:transmembrane transporter activity"/>
    <property type="evidence" value="ECO:0007669"/>
    <property type="project" value="InterPro"/>
</dbReference>
<dbReference type="RefSeq" id="WP_053412607.1">
    <property type="nucleotide sequence ID" value="NZ_CP006841.1"/>
</dbReference>
<evidence type="ECO:0000256" key="5">
    <source>
        <dbReference type="ARBA" id="ARBA00022692"/>
    </source>
</evidence>
<evidence type="ECO:0000256" key="7">
    <source>
        <dbReference type="ARBA" id="ARBA00023136"/>
    </source>
</evidence>
<dbReference type="OrthoDB" id="3268845at2"/>
<dbReference type="PATRIC" id="fig|1408189.4.peg.1805"/>
<feature type="transmembrane region" description="Helical" evidence="8">
    <location>
        <begin position="141"/>
        <end position="162"/>
    </location>
</feature>
<evidence type="ECO:0000256" key="6">
    <source>
        <dbReference type="ARBA" id="ARBA00022989"/>
    </source>
</evidence>
<dbReference type="InterPro" id="IPR037294">
    <property type="entry name" value="ABC_BtuC-like"/>
</dbReference>
<dbReference type="GO" id="GO:0005886">
    <property type="term" value="C:plasma membrane"/>
    <property type="evidence" value="ECO:0007669"/>
    <property type="project" value="UniProtKB-SubCell"/>
</dbReference>
<proteinExistence type="inferred from homology"/>
<evidence type="ECO:0000256" key="2">
    <source>
        <dbReference type="ARBA" id="ARBA00007935"/>
    </source>
</evidence>
<dbReference type="Proteomes" id="UP000058446">
    <property type="component" value="Chromosome"/>
</dbReference>
<sequence>MKFRAFWACVIICVVAVAAISLYRLSGVSAPADAPQLYQELRSLTRDRLLAAVVVGACLGVGGVVLRTATANPLADPHITGVNAGAAFGAVAASFVTGSANGALLLPGALIGGGAAAAFTISLSMRGSSPESGCANAVQKMVLLGIAVSAVFSALTSIFLVLDEAQLTTVLAWLNGRLAGVRLPDLVPAMIALALIFPVLAAGGRALDALGTGDAVSRAIGANPARVRVSAIIAAVVLTATCVAAAGPIGFLGLLAAVVAQRIAGRTHRYSLVAAAATGAATLLVADSLGQWLWAPAETPVGILTGIAGVPLLLWGIRSMGAARKGGHRRGH</sequence>
<dbReference type="Gene3D" id="1.10.3470.10">
    <property type="entry name" value="ABC transporter involved in vitamin B12 uptake, BtuC"/>
    <property type="match status" value="1"/>
</dbReference>
<dbReference type="InterPro" id="IPR000522">
    <property type="entry name" value="ABC_transptr_permease_BtuC"/>
</dbReference>
<comment type="similarity">
    <text evidence="2">Belongs to the binding-protein-dependent transport system permease family. FecCD subfamily.</text>
</comment>
<name>A0A0K2H1M5_9CORY</name>
<keyword evidence="3" id="KW-0813">Transport</keyword>
<keyword evidence="10" id="KW-1185">Reference proteome</keyword>
<keyword evidence="4" id="KW-1003">Cell membrane</keyword>
<evidence type="ECO:0000256" key="1">
    <source>
        <dbReference type="ARBA" id="ARBA00004651"/>
    </source>
</evidence>
<feature type="transmembrane region" description="Helical" evidence="8">
    <location>
        <begin position="78"/>
        <end position="96"/>
    </location>
</feature>
<protein>
    <submittedName>
        <fullName evidence="9">Iron ABC transporter</fullName>
    </submittedName>
</protein>
<keyword evidence="7 8" id="KW-0472">Membrane</keyword>
<organism evidence="9 10">
    <name type="scientific">Corynebacterium lactis RW2-5</name>
    <dbReference type="NCBI Taxonomy" id="1408189"/>
    <lineage>
        <taxon>Bacteria</taxon>
        <taxon>Bacillati</taxon>
        <taxon>Actinomycetota</taxon>
        <taxon>Actinomycetes</taxon>
        <taxon>Mycobacteriales</taxon>
        <taxon>Corynebacteriaceae</taxon>
        <taxon>Corynebacterium</taxon>
    </lineage>
</organism>
<evidence type="ECO:0000313" key="10">
    <source>
        <dbReference type="Proteomes" id="UP000058446"/>
    </source>
</evidence>
<dbReference type="STRING" id="1408189.CLAC_09030"/>
<feature type="transmembrane region" description="Helical" evidence="8">
    <location>
        <begin position="183"/>
        <end position="207"/>
    </location>
</feature>
<dbReference type="PANTHER" id="PTHR30472">
    <property type="entry name" value="FERRIC ENTEROBACTIN TRANSPORT SYSTEM PERMEASE PROTEIN"/>
    <property type="match status" value="1"/>
</dbReference>
<feature type="transmembrane region" description="Helical" evidence="8">
    <location>
        <begin position="300"/>
        <end position="317"/>
    </location>
</feature>
<feature type="transmembrane region" description="Helical" evidence="8">
    <location>
        <begin position="103"/>
        <end position="121"/>
    </location>
</feature>
<accession>A0A0K2H1M5</accession>
<dbReference type="EMBL" id="CP006841">
    <property type="protein sequence ID" value="ALA67833.1"/>
    <property type="molecule type" value="Genomic_DNA"/>
</dbReference>
<keyword evidence="5 8" id="KW-0812">Transmembrane</keyword>
<reference evidence="9 10" key="1">
    <citation type="submission" date="2013-10" db="EMBL/GenBank/DDBJ databases">
        <title>Complete genome sequence of Corynebacterium lactis DSM 45799(T), isolated from raw cow milk.</title>
        <authorList>
            <person name="Ruckert C."/>
            <person name="Albersmeier A."/>
            <person name="Lipski A."/>
            <person name="Kalinowski J."/>
        </authorList>
    </citation>
    <scope>NUCLEOTIDE SEQUENCE [LARGE SCALE GENOMIC DNA]</scope>
    <source>
        <strain evidence="9 10">RW2-5</strain>
    </source>
</reference>